<feature type="domain" description="DNA2/NAM7 helicase-like C-terminal" evidence="7">
    <location>
        <begin position="757"/>
        <end position="955"/>
    </location>
</feature>
<comment type="caution">
    <text evidence="8">The sequence shown here is derived from an EMBL/GenBank/DDBJ whole genome shotgun (WGS) entry which is preliminary data.</text>
</comment>
<dbReference type="RefSeq" id="WP_302722811.1">
    <property type="nucleotide sequence ID" value="NZ_JAULRU010000570.1"/>
</dbReference>
<evidence type="ECO:0000256" key="5">
    <source>
        <dbReference type="ARBA" id="ARBA00022840"/>
    </source>
</evidence>
<keyword evidence="3" id="KW-0378">Hydrolase</keyword>
<proteinExistence type="inferred from homology"/>
<feature type="domain" description="DNA2/NAM7 helicase helicase" evidence="6">
    <location>
        <begin position="552"/>
        <end position="652"/>
    </location>
</feature>
<evidence type="ECO:0000256" key="4">
    <source>
        <dbReference type="ARBA" id="ARBA00022806"/>
    </source>
</evidence>
<reference evidence="8 9" key="1">
    <citation type="submission" date="2023-11" db="EMBL/GenBank/DDBJ databases">
        <title>Gilvimarinus fulvus sp. nov., isolated from the surface of Kelp.</title>
        <authorList>
            <person name="Sun Y.Y."/>
            <person name="Gong Y."/>
            <person name="Du Z.J."/>
        </authorList>
    </citation>
    <scope>NUCLEOTIDE SEQUENCE [LARGE SCALE GENOMIC DNA]</scope>
    <source>
        <strain evidence="8 9">SDUM040013</strain>
    </source>
</reference>
<accession>A0ABU4RX74</accession>
<dbReference type="InterPro" id="IPR041679">
    <property type="entry name" value="DNA2/NAM7-like_C"/>
</dbReference>
<sequence>MADKYSLDSCDDNQVFFARKLKKNIVQQSLLYIRTLMNNCYRNSYENLSKMEFQVNDLNVLAQSLSKISRECKTYDELYGDILGWITSLNDIRSYRYVKANHLTQEFGFDYYGGRIYINISGDQDEEILTVLHCDKEGFECSMINEFECKNLRGNSISFGFSGEEVSVDLSNCSNHREVSFRLIWISSYLTKWCVEGGRSFLNGIFLNDLKIECQSNKSSHFLGIMPVESVNRGDSIIERLSDREADYVLYDSSSYEGCLACQVLVVILGNGVVLNRVISNRIIDFVLAGGTAFTWSPSSGILKSWHNSRKWDSDKGVKCSVTQSIVSSVMFHGYDLVDFIFSFIAPRKKFRELEGCSDNWSSDGLSRLDYHERASEIIDSSIRYMSIDECVQRSFCLCKSPPSIDGNLVSFSDLEICWMGEERPAVSSVAVAGDVFEVFLNYFNRPKLSIGLYEVVHVQRRVLTFNIESVEGKALCMMDRIINESDGLKMFTIVKPPSQFSPIKKRLGVIKNDKIKSLPYSLFGQLIGVRSAYTDCSLFEPVLCNSLIGSDRSQKRMVDQALNDEGVTVGWGPVGTGKSTAAAEVIYQYAKEAERNCGVVLVVAKTNAAVDALTEKFIKHYVDGCALTRFNGRLMRIGSKEKTSKKLEAYFSNNSKVSRKNRQEGCVVSATIDSLITSGMSVPKDFPVWLVFDEFGVVSLAESLSVMSFVNEKAFLIGDPRQLGLFENKQSFSLLNSLSGIEFPLYSKDERLVFMSHFKLIESTRYWSVCRLSRVYRLNETITELTNYHYQDSDYSSLTSVVNMGLVDYKGDNTVVLVDSSNDGNGQEYLKDKNLNDSHLDFLVSVVLHLSESVTYHQDNVAIIIPYKKQIRELKRRLSSGFPDGESSIYLENFDDMVNTVYPFQGGERYITIVDLVRQSSTASADSSTGYISIEMLLVMMTRSLKGPLCVIADMNLMKASKDKSVSDFMTYFEGFVNGNSSCSRMNLSEVKIEDMVGPWVDWIESVRVS</sequence>
<evidence type="ECO:0000259" key="6">
    <source>
        <dbReference type="Pfam" id="PF13086"/>
    </source>
</evidence>
<evidence type="ECO:0000256" key="3">
    <source>
        <dbReference type="ARBA" id="ARBA00022801"/>
    </source>
</evidence>
<evidence type="ECO:0000313" key="9">
    <source>
        <dbReference type="Proteomes" id="UP001273505"/>
    </source>
</evidence>
<gene>
    <name evidence="8" type="ORF">SCD92_08980</name>
</gene>
<keyword evidence="9" id="KW-1185">Reference proteome</keyword>
<name>A0ABU4RX74_9GAMM</name>
<comment type="similarity">
    <text evidence="1">Belongs to the DNA2/NAM7 helicase family.</text>
</comment>
<dbReference type="Pfam" id="PF13087">
    <property type="entry name" value="AAA_12"/>
    <property type="match status" value="1"/>
</dbReference>
<evidence type="ECO:0000313" key="8">
    <source>
        <dbReference type="EMBL" id="MDX6849492.1"/>
    </source>
</evidence>
<evidence type="ECO:0000256" key="1">
    <source>
        <dbReference type="ARBA" id="ARBA00007913"/>
    </source>
</evidence>
<dbReference type="InterPro" id="IPR027417">
    <property type="entry name" value="P-loop_NTPase"/>
</dbReference>
<dbReference type="SUPFAM" id="SSF52540">
    <property type="entry name" value="P-loop containing nucleoside triphosphate hydrolases"/>
    <property type="match status" value="1"/>
</dbReference>
<keyword evidence="4" id="KW-0347">Helicase</keyword>
<dbReference type="Proteomes" id="UP001273505">
    <property type="component" value="Unassembled WGS sequence"/>
</dbReference>
<protein>
    <submittedName>
        <fullName evidence="8">AAA domain-containing protein</fullName>
    </submittedName>
</protein>
<dbReference type="InterPro" id="IPR041677">
    <property type="entry name" value="DNA2/NAM7_AAA_11"/>
</dbReference>
<dbReference type="PANTHER" id="PTHR43788">
    <property type="entry name" value="DNA2/NAM7 HELICASE FAMILY MEMBER"/>
    <property type="match status" value="1"/>
</dbReference>
<evidence type="ECO:0000256" key="2">
    <source>
        <dbReference type="ARBA" id="ARBA00022741"/>
    </source>
</evidence>
<dbReference type="InterPro" id="IPR050534">
    <property type="entry name" value="Coronavir_polyprotein_1ab"/>
</dbReference>
<evidence type="ECO:0000259" key="7">
    <source>
        <dbReference type="Pfam" id="PF13087"/>
    </source>
</evidence>
<keyword evidence="5" id="KW-0067">ATP-binding</keyword>
<dbReference type="EMBL" id="JAXAFO010000012">
    <property type="protein sequence ID" value="MDX6849492.1"/>
    <property type="molecule type" value="Genomic_DNA"/>
</dbReference>
<keyword evidence="2" id="KW-0547">Nucleotide-binding</keyword>
<dbReference type="Pfam" id="PF13086">
    <property type="entry name" value="AAA_11"/>
    <property type="match status" value="1"/>
</dbReference>
<dbReference type="Gene3D" id="3.40.50.300">
    <property type="entry name" value="P-loop containing nucleotide triphosphate hydrolases"/>
    <property type="match status" value="2"/>
</dbReference>
<organism evidence="8 9">
    <name type="scientific">Gilvimarinus gilvus</name>
    <dbReference type="NCBI Taxonomy" id="3058038"/>
    <lineage>
        <taxon>Bacteria</taxon>
        <taxon>Pseudomonadati</taxon>
        <taxon>Pseudomonadota</taxon>
        <taxon>Gammaproteobacteria</taxon>
        <taxon>Cellvibrionales</taxon>
        <taxon>Cellvibrionaceae</taxon>
        <taxon>Gilvimarinus</taxon>
    </lineage>
</organism>
<dbReference type="PANTHER" id="PTHR43788:SF8">
    <property type="entry name" value="DNA-BINDING PROTEIN SMUBP-2"/>
    <property type="match status" value="1"/>
</dbReference>